<comment type="catalytic activity">
    <reaction evidence="6">
        <text>L-lysyl-[protein] + 3 S-adenosyl-L-methionine = N(6),N(6),N(6)-trimethyl-L-lysyl-[protein] + 3 S-adenosyl-L-homocysteine + 3 H(+)</text>
        <dbReference type="Rhea" id="RHEA:54192"/>
        <dbReference type="Rhea" id="RHEA-COMP:9752"/>
        <dbReference type="Rhea" id="RHEA-COMP:13826"/>
        <dbReference type="ChEBI" id="CHEBI:15378"/>
        <dbReference type="ChEBI" id="CHEBI:29969"/>
        <dbReference type="ChEBI" id="CHEBI:57856"/>
        <dbReference type="ChEBI" id="CHEBI:59789"/>
        <dbReference type="ChEBI" id="CHEBI:61961"/>
    </reaction>
</comment>
<comment type="function">
    <text evidence="6">Methylates ribosomal protein L11.</text>
</comment>
<feature type="binding site" evidence="6">
    <location>
        <position position="147"/>
    </location>
    <ligand>
        <name>S-adenosyl-L-methionine</name>
        <dbReference type="ChEBI" id="CHEBI:59789"/>
    </ligand>
</feature>
<name>A0A1Y1SEM6_9GAMM</name>
<proteinExistence type="inferred from homology"/>
<evidence type="ECO:0000256" key="1">
    <source>
        <dbReference type="ARBA" id="ARBA00009741"/>
    </source>
</evidence>
<dbReference type="Proteomes" id="UP000192342">
    <property type="component" value="Unassembled WGS sequence"/>
</dbReference>
<dbReference type="InterPro" id="IPR050078">
    <property type="entry name" value="Ribosomal_L11_MeTrfase_PrmA"/>
</dbReference>
<dbReference type="AlphaFoldDB" id="A0A1Y1SEM6"/>
<keyword evidence="7" id="KW-0687">Ribonucleoprotein</keyword>
<organism evidence="7 8">
    <name type="scientific">Oceanococcus atlanticus</name>
    <dbReference type="NCBI Taxonomy" id="1317117"/>
    <lineage>
        <taxon>Bacteria</taxon>
        <taxon>Pseudomonadati</taxon>
        <taxon>Pseudomonadota</taxon>
        <taxon>Gammaproteobacteria</taxon>
        <taxon>Chromatiales</taxon>
        <taxon>Oceanococcaceae</taxon>
        <taxon>Oceanococcus</taxon>
    </lineage>
</organism>
<gene>
    <name evidence="6 7" type="primary">prmA</name>
    <name evidence="7" type="ORF">ATO7_10127</name>
</gene>
<evidence type="ECO:0000313" key="7">
    <source>
        <dbReference type="EMBL" id="ORE87391.1"/>
    </source>
</evidence>
<dbReference type="CDD" id="cd02440">
    <property type="entry name" value="AdoMet_MTases"/>
    <property type="match status" value="1"/>
</dbReference>
<accession>A0A1Y1SEM6</accession>
<protein>
    <recommendedName>
        <fullName evidence="6">Ribosomal protein L11 methyltransferase</fullName>
        <shortName evidence="6">L11 Mtase</shortName>
        <ecNumber evidence="6">2.1.1.-</ecNumber>
    </recommendedName>
</protein>
<keyword evidence="5 6" id="KW-0949">S-adenosyl-L-methionine</keyword>
<evidence type="ECO:0000313" key="8">
    <source>
        <dbReference type="Proteomes" id="UP000192342"/>
    </source>
</evidence>
<keyword evidence="4 6" id="KW-0808">Transferase</keyword>
<dbReference type="PANTHER" id="PTHR43648">
    <property type="entry name" value="ELECTRON TRANSFER FLAVOPROTEIN BETA SUBUNIT LYSINE METHYLTRANSFERASE"/>
    <property type="match status" value="1"/>
</dbReference>
<keyword evidence="7" id="KW-0689">Ribosomal protein</keyword>
<keyword evidence="2 6" id="KW-0963">Cytoplasm</keyword>
<reference evidence="7 8" key="1">
    <citation type="submission" date="2013-04" db="EMBL/GenBank/DDBJ databases">
        <title>Oceanococcus atlanticus 22II-S10r2 Genome Sequencing.</title>
        <authorList>
            <person name="Lai Q."/>
            <person name="Li G."/>
            <person name="Shao Z."/>
        </authorList>
    </citation>
    <scope>NUCLEOTIDE SEQUENCE [LARGE SCALE GENOMIC DNA]</scope>
    <source>
        <strain evidence="7 8">22II-S10r2</strain>
    </source>
</reference>
<dbReference type="EC" id="2.1.1.-" evidence="6"/>
<evidence type="ECO:0000256" key="4">
    <source>
        <dbReference type="ARBA" id="ARBA00022679"/>
    </source>
</evidence>
<dbReference type="PIRSF" id="PIRSF000401">
    <property type="entry name" value="RPL11_MTase"/>
    <property type="match status" value="1"/>
</dbReference>
<feature type="binding site" evidence="6">
    <location>
        <position position="168"/>
    </location>
    <ligand>
        <name>S-adenosyl-L-methionine</name>
        <dbReference type="ChEBI" id="CHEBI:59789"/>
    </ligand>
</feature>
<evidence type="ECO:0000256" key="6">
    <source>
        <dbReference type="HAMAP-Rule" id="MF_00735"/>
    </source>
</evidence>
<dbReference type="Gene3D" id="3.40.50.150">
    <property type="entry name" value="Vaccinia Virus protein VP39"/>
    <property type="match status" value="1"/>
</dbReference>
<dbReference type="InterPro" id="IPR004498">
    <property type="entry name" value="Ribosomal_PrmA_MeTrfase"/>
</dbReference>
<dbReference type="PANTHER" id="PTHR43648:SF1">
    <property type="entry name" value="ELECTRON TRANSFER FLAVOPROTEIN BETA SUBUNIT LYSINE METHYLTRANSFERASE"/>
    <property type="match status" value="1"/>
</dbReference>
<dbReference type="RefSeq" id="WP_083561630.1">
    <property type="nucleotide sequence ID" value="NZ_AQQV01000002.1"/>
</dbReference>
<comment type="subcellular location">
    <subcellularLocation>
        <location evidence="6">Cytoplasm</location>
    </subcellularLocation>
</comment>
<dbReference type="STRING" id="1317117.ATO7_10127"/>
<feature type="binding site" evidence="6">
    <location>
        <position position="231"/>
    </location>
    <ligand>
        <name>S-adenosyl-L-methionine</name>
        <dbReference type="ChEBI" id="CHEBI:59789"/>
    </ligand>
</feature>
<sequence length="297" mass="31718">MSEPGSWGQIHIAADDPDRIEEQLIEHGALAVTFSDAEDTPVFEPGPGELRLWPRTVVTGLFEGAADLVGVATVLVAGAHCQPAHIRIDGLADRAWEREWLKDFRPMAFGQRLWVSPHQAQACWPDDAVVLRMDPGLAFGTGTHPTTRLCLNWLDQTDLSGCHVIDYGCGSGVLAVAAALLGAARVTAFDIDPQAMTATLENARANKVADKITLCPTEQPPTQPADIVVANILAGTLVDLAAPLSALVKPGGHLVMSGILAEHAQSVHAAFAEQFLLNAANSEAWVRLDGRRFAPHD</sequence>
<dbReference type="GO" id="GO:0032259">
    <property type="term" value="P:methylation"/>
    <property type="evidence" value="ECO:0007669"/>
    <property type="project" value="UniProtKB-KW"/>
</dbReference>
<dbReference type="HAMAP" id="MF_00735">
    <property type="entry name" value="Methyltr_PrmA"/>
    <property type="match status" value="1"/>
</dbReference>
<dbReference type="Pfam" id="PF06325">
    <property type="entry name" value="PrmA"/>
    <property type="match status" value="1"/>
</dbReference>
<keyword evidence="3 6" id="KW-0489">Methyltransferase</keyword>
<evidence type="ECO:0000256" key="3">
    <source>
        <dbReference type="ARBA" id="ARBA00022603"/>
    </source>
</evidence>
<dbReference type="EMBL" id="AQQV01000002">
    <property type="protein sequence ID" value="ORE87391.1"/>
    <property type="molecule type" value="Genomic_DNA"/>
</dbReference>
<dbReference type="InterPro" id="IPR029063">
    <property type="entry name" value="SAM-dependent_MTases_sf"/>
</dbReference>
<dbReference type="SUPFAM" id="SSF53335">
    <property type="entry name" value="S-adenosyl-L-methionine-dependent methyltransferases"/>
    <property type="match status" value="1"/>
</dbReference>
<dbReference type="NCBIfam" id="TIGR00406">
    <property type="entry name" value="prmA"/>
    <property type="match status" value="1"/>
</dbReference>
<feature type="binding site" evidence="6">
    <location>
        <position position="190"/>
    </location>
    <ligand>
        <name>S-adenosyl-L-methionine</name>
        <dbReference type="ChEBI" id="CHEBI:59789"/>
    </ligand>
</feature>
<dbReference type="GO" id="GO:0005840">
    <property type="term" value="C:ribosome"/>
    <property type="evidence" value="ECO:0007669"/>
    <property type="project" value="UniProtKB-KW"/>
</dbReference>
<comment type="caution">
    <text evidence="7">The sequence shown here is derived from an EMBL/GenBank/DDBJ whole genome shotgun (WGS) entry which is preliminary data.</text>
</comment>
<dbReference type="GO" id="GO:0016279">
    <property type="term" value="F:protein-lysine N-methyltransferase activity"/>
    <property type="evidence" value="ECO:0007669"/>
    <property type="project" value="TreeGrafter"/>
</dbReference>
<evidence type="ECO:0000256" key="5">
    <source>
        <dbReference type="ARBA" id="ARBA00022691"/>
    </source>
</evidence>
<comment type="similarity">
    <text evidence="1 6">Belongs to the methyltransferase superfamily. PrmA family.</text>
</comment>
<dbReference type="GO" id="GO:0005829">
    <property type="term" value="C:cytosol"/>
    <property type="evidence" value="ECO:0007669"/>
    <property type="project" value="TreeGrafter"/>
</dbReference>
<keyword evidence="8" id="KW-1185">Reference proteome</keyword>
<evidence type="ECO:0000256" key="2">
    <source>
        <dbReference type="ARBA" id="ARBA00022490"/>
    </source>
</evidence>
<dbReference type="OrthoDB" id="9785995at2"/>